<sequence length="94" mass="11090">MAHKFVKVNLRDHVTTKIFWRATYATDSDLGIELLPDFNHLKKLYLDGKLTKLGSLEVSVPISYYNKHTETLEDDFIEYDYIKDSKHIWEIIEA</sequence>
<gene>
    <name evidence="1" type="ORF">EDC19_1769</name>
</gene>
<name>A0A4R1MKP7_9FIRM</name>
<proteinExistence type="predicted"/>
<reference evidence="1 2" key="1">
    <citation type="submission" date="2019-03" db="EMBL/GenBank/DDBJ databases">
        <title>Genomic Encyclopedia of Type Strains, Phase IV (KMG-IV): sequencing the most valuable type-strain genomes for metagenomic binning, comparative biology and taxonomic classification.</title>
        <authorList>
            <person name="Goeker M."/>
        </authorList>
    </citation>
    <scope>NUCLEOTIDE SEQUENCE [LARGE SCALE GENOMIC DNA]</scope>
    <source>
        <strain evidence="1 2">DSM 24176</strain>
    </source>
</reference>
<organism evidence="1 2">
    <name type="scientific">Natranaerovirga hydrolytica</name>
    <dbReference type="NCBI Taxonomy" id="680378"/>
    <lineage>
        <taxon>Bacteria</taxon>
        <taxon>Bacillati</taxon>
        <taxon>Bacillota</taxon>
        <taxon>Clostridia</taxon>
        <taxon>Lachnospirales</taxon>
        <taxon>Natranaerovirgaceae</taxon>
        <taxon>Natranaerovirga</taxon>
    </lineage>
</organism>
<accession>A0A4R1MKP7</accession>
<protein>
    <submittedName>
        <fullName evidence="1">Uncharacterized protein</fullName>
    </submittedName>
</protein>
<dbReference type="AlphaFoldDB" id="A0A4R1MKP7"/>
<evidence type="ECO:0000313" key="1">
    <source>
        <dbReference type="EMBL" id="TCK92620.1"/>
    </source>
</evidence>
<dbReference type="OrthoDB" id="1910970at2"/>
<dbReference type="Proteomes" id="UP000294545">
    <property type="component" value="Unassembled WGS sequence"/>
</dbReference>
<evidence type="ECO:0000313" key="2">
    <source>
        <dbReference type="Proteomes" id="UP000294545"/>
    </source>
</evidence>
<dbReference type="EMBL" id="SMGQ01000013">
    <property type="protein sequence ID" value="TCK92620.1"/>
    <property type="molecule type" value="Genomic_DNA"/>
</dbReference>
<comment type="caution">
    <text evidence="1">The sequence shown here is derived from an EMBL/GenBank/DDBJ whole genome shotgun (WGS) entry which is preliminary data.</text>
</comment>
<keyword evidence="2" id="KW-1185">Reference proteome</keyword>
<dbReference type="RefSeq" id="WP_132282486.1">
    <property type="nucleotide sequence ID" value="NZ_SMGQ01000013.1"/>
</dbReference>